<accession>A0AAV1LGY0</accession>
<evidence type="ECO:0000313" key="2">
    <source>
        <dbReference type="Proteomes" id="UP001314205"/>
    </source>
</evidence>
<dbReference type="SUPFAM" id="SSF57903">
    <property type="entry name" value="FYVE/PHD zinc finger"/>
    <property type="match status" value="1"/>
</dbReference>
<name>A0AAV1LGY0_9NEOP</name>
<reference evidence="1 2" key="1">
    <citation type="submission" date="2023-11" db="EMBL/GenBank/DDBJ databases">
        <authorList>
            <person name="Hedman E."/>
            <person name="Englund M."/>
            <person name="Stromberg M."/>
            <person name="Nyberg Akerstrom W."/>
            <person name="Nylinder S."/>
            <person name="Jareborg N."/>
            <person name="Kallberg Y."/>
            <person name="Kronander E."/>
        </authorList>
    </citation>
    <scope>NUCLEOTIDE SEQUENCE [LARGE SCALE GENOMIC DNA]</scope>
</reference>
<sequence>MNKCGKVKNPCKLCLRGVTTKTGVQCKGVCKKWAHFKCLNYTPGKIQDIKAGIIKITCPCPDCNTTEPKEIMVDPPYTCNNFQCPANSLPTCESTDCPSMYHITKTPIMPEPSPSNISSHIRPPLCPIKQRCDNSPPSSPPMNWSFDSSSFPKPLDGPTCKKQCEAQPISKVFEFTPNKCDTTITPKYISSSDSQLSKSRETQKSLYCTIEQMCSTVGQLSGQLKELMCRMMEAFEKNRPC</sequence>
<keyword evidence="2" id="KW-1185">Reference proteome</keyword>
<dbReference type="AlphaFoldDB" id="A0AAV1LGY0"/>
<dbReference type="EMBL" id="CAVLGL010000090">
    <property type="protein sequence ID" value="CAK1594658.1"/>
    <property type="molecule type" value="Genomic_DNA"/>
</dbReference>
<dbReference type="InterPro" id="IPR011011">
    <property type="entry name" value="Znf_FYVE_PHD"/>
</dbReference>
<proteinExistence type="predicted"/>
<organism evidence="1 2">
    <name type="scientific">Parnassius mnemosyne</name>
    <name type="common">clouded apollo</name>
    <dbReference type="NCBI Taxonomy" id="213953"/>
    <lineage>
        <taxon>Eukaryota</taxon>
        <taxon>Metazoa</taxon>
        <taxon>Ecdysozoa</taxon>
        <taxon>Arthropoda</taxon>
        <taxon>Hexapoda</taxon>
        <taxon>Insecta</taxon>
        <taxon>Pterygota</taxon>
        <taxon>Neoptera</taxon>
        <taxon>Endopterygota</taxon>
        <taxon>Lepidoptera</taxon>
        <taxon>Glossata</taxon>
        <taxon>Ditrysia</taxon>
        <taxon>Papilionoidea</taxon>
        <taxon>Papilionidae</taxon>
        <taxon>Parnassiinae</taxon>
        <taxon>Parnassini</taxon>
        <taxon>Parnassius</taxon>
        <taxon>Driopa</taxon>
    </lineage>
</organism>
<dbReference type="Proteomes" id="UP001314205">
    <property type="component" value="Unassembled WGS sequence"/>
</dbReference>
<comment type="caution">
    <text evidence="1">The sequence shown here is derived from an EMBL/GenBank/DDBJ whole genome shotgun (WGS) entry which is preliminary data.</text>
</comment>
<gene>
    <name evidence="1" type="ORF">PARMNEM_LOCUS14259</name>
</gene>
<evidence type="ECO:0000313" key="1">
    <source>
        <dbReference type="EMBL" id="CAK1594658.1"/>
    </source>
</evidence>
<protein>
    <submittedName>
        <fullName evidence="1">Uncharacterized protein</fullName>
    </submittedName>
</protein>